<dbReference type="AlphaFoldDB" id="A0AAW0EHZ4"/>
<dbReference type="EMBL" id="JAWWNJ010000001">
    <property type="protein sequence ID" value="KAK7064146.1"/>
    <property type="molecule type" value="Genomic_DNA"/>
</dbReference>
<evidence type="ECO:0000256" key="9">
    <source>
        <dbReference type="SAM" id="SignalP"/>
    </source>
</evidence>
<comment type="subcellular location">
    <subcellularLocation>
        <location evidence="2">Secreted</location>
    </subcellularLocation>
</comment>
<dbReference type="Proteomes" id="UP001362999">
    <property type="component" value="Unassembled WGS sequence"/>
</dbReference>
<feature type="signal peptide" evidence="9">
    <location>
        <begin position="1"/>
        <end position="19"/>
    </location>
</feature>
<organism evidence="11 12">
    <name type="scientific">Favolaschia claudopus</name>
    <dbReference type="NCBI Taxonomy" id="2862362"/>
    <lineage>
        <taxon>Eukaryota</taxon>
        <taxon>Fungi</taxon>
        <taxon>Dikarya</taxon>
        <taxon>Basidiomycota</taxon>
        <taxon>Agaricomycotina</taxon>
        <taxon>Agaricomycetes</taxon>
        <taxon>Agaricomycetidae</taxon>
        <taxon>Agaricales</taxon>
        <taxon>Marasmiineae</taxon>
        <taxon>Mycenaceae</taxon>
        <taxon>Favolaschia</taxon>
    </lineage>
</organism>
<accession>A0AAW0EHZ4</accession>
<feature type="domain" description="Glycoside hydrolase family 5" evidence="10">
    <location>
        <begin position="293"/>
        <end position="435"/>
    </location>
</feature>
<comment type="catalytic activity">
    <reaction evidence="1">
        <text>Random hydrolysis of (1-&gt;4)-beta-D-mannosidic linkages in mannans, galactomannans and glucomannans.</text>
        <dbReference type="EC" id="3.2.1.78"/>
    </reaction>
</comment>
<feature type="chain" id="PRO_5043732181" description="mannan endo-1,4-beta-mannosidase" evidence="9">
    <location>
        <begin position="20"/>
        <end position="454"/>
    </location>
</feature>
<evidence type="ECO:0000256" key="5">
    <source>
        <dbReference type="ARBA" id="ARBA00022525"/>
    </source>
</evidence>
<sequence length="454" mass="50646">MRLLLPFLALVSLFANVESAYVKRSVPKGFVTTRGAEFQLDGSPFAFVGANSYWLPLLTSALDVDSTFRQMQSAGVKVLRTWGFNAINASELAGARQSGLTYYQVWNNNDWTLNDGPDGLQRLDHVIETAAKYDIKVILAFTNNWVGYGGLELYVDHIMPGASIHDVFYTDPRMIASYQRYVKTIVNRYKNSPTIFAWEMMNEARCLGDLPSSAGCSAQAGTLSKWYKQQSGFIRSLDAHHMITTGGEGHFNWKDPAFSSDYNFNGQAMSQVLVRLYLHLVFSQAGEDFDFDLTLPNVDFNTYHMYPQTWYPQLDFPGSNFSVESWGLFWIDAHAKAAKKANKPVILEEFGITGLGTSQKCVVRPKTNKTSQANKTKIYPSWVGRALDTKHGSIMPWQFGALGLKENGGNRLIKYADALIDGASPNDGFAIYKNQTAVWNVFTNAANVQAARSV</sequence>
<dbReference type="GO" id="GO:0005576">
    <property type="term" value="C:extracellular region"/>
    <property type="evidence" value="ECO:0007669"/>
    <property type="project" value="UniProtKB-SubCell"/>
</dbReference>
<dbReference type="PANTHER" id="PTHR31451">
    <property type="match status" value="1"/>
</dbReference>
<dbReference type="SUPFAM" id="SSF51445">
    <property type="entry name" value="(Trans)glycosidases"/>
    <property type="match status" value="1"/>
</dbReference>
<gene>
    <name evidence="11" type="ORF">R3P38DRAFT_3249726</name>
</gene>
<evidence type="ECO:0000256" key="8">
    <source>
        <dbReference type="ARBA" id="ARBA00023295"/>
    </source>
</evidence>
<dbReference type="GO" id="GO:0046355">
    <property type="term" value="P:mannan catabolic process"/>
    <property type="evidence" value="ECO:0007669"/>
    <property type="project" value="UniProtKB-ARBA"/>
</dbReference>
<keyword evidence="8" id="KW-0326">Glycosidase</keyword>
<evidence type="ECO:0000256" key="7">
    <source>
        <dbReference type="ARBA" id="ARBA00022801"/>
    </source>
</evidence>
<dbReference type="Gene3D" id="3.20.20.80">
    <property type="entry name" value="Glycosidases"/>
    <property type="match status" value="1"/>
</dbReference>
<comment type="similarity">
    <text evidence="3">Belongs to the glycosyl hydrolase 5 (cellulase A) family.</text>
</comment>
<dbReference type="InterPro" id="IPR045053">
    <property type="entry name" value="MAN-like"/>
</dbReference>
<evidence type="ECO:0000256" key="1">
    <source>
        <dbReference type="ARBA" id="ARBA00001678"/>
    </source>
</evidence>
<evidence type="ECO:0000313" key="11">
    <source>
        <dbReference type="EMBL" id="KAK7064146.1"/>
    </source>
</evidence>
<protein>
    <recommendedName>
        <fullName evidence="4">mannan endo-1,4-beta-mannosidase</fullName>
        <ecNumber evidence="4">3.2.1.78</ecNumber>
    </recommendedName>
</protein>
<reference evidence="11 12" key="1">
    <citation type="journal article" date="2024" name="J Genomics">
        <title>Draft genome sequencing and assembly of Favolaschia claudopus CIRM-BRFM 2984 isolated from oak limbs.</title>
        <authorList>
            <person name="Navarro D."/>
            <person name="Drula E."/>
            <person name="Chaduli D."/>
            <person name="Cazenave R."/>
            <person name="Ahrendt S."/>
            <person name="Wang J."/>
            <person name="Lipzen A."/>
            <person name="Daum C."/>
            <person name="Barry K."/>
            <person name="Grigoriev I.V."/>
            <person name="Favel A."/>
            <person name="Rosso M.N."/>
            <person name="Martin F."/>
        </authorList>
    </citation>
    <scope>NUCLEOTIDE SEQUENCE [LARGE SCALE GENOMIC DNA]</scope>
    <source>
        <strain evidence="11 12">CIRM-BRFM 2984</strain>
    </source>
</reference>
<evidence type="ECO:0000313" key="12">
    <source>
        <dbReference type="Proteomes" id="UP001362999"/>
    </source>
</evidence>
<evidence type="ECO:0000256" key="2">
    <source>
        <dbReference type="ARBA" id="ARBA00004613"/>
    </source>
</evidence>
<evidence type="ECO:0000259" key="10">
    <source>
        <dbReference type="Pfam" id="PF26410"/>
    </source>
</evidence>
<keyword evidence="12" id="KW-1185">Reference proteome</keyword>
<comment type="caution">
    <text evidence="11">The sequence shown here is derived from an EMBL/GenBank/DDBJ whole genome shotgun (WGS) entry which is preliminary data.</text>
</comment>
<proteinExistence type="inferred from homology"/>
<keyword evidence="7 11" id="KW-0378">Hydrolase</keyword>
<keyword evidence="5" id="KW-0964">Secreted</keyword>
<evidence type="ECO:0000256" key="4">
    <source>
        <dbReference type="ARBA" id="ARBA00012706"/>
    </source>
</evidence>
<keyword evidence="6 9" id="KW-0732">Signal</keyword>
<dbReference type="InterPro" id="IPR001547">
    <property type="entry name" value="Glyco_hydro_5"/>
</dbReference>
<name>A0AAW0EHZ4_9AGAR</name>
<dbReference type="GO" id="GO:0016985">
    <property type="term" value="F:mannan endo-1,4-beta-mannosidase activity"/>
    <property type="evidence" value="ECO:0007669"/>
    <property type="project" value="UniProtKB-EC"/>
</dbReference>
<dbReference type="Pfam" id="PF26410">
    <property type="entry name" value="GH5_mannosidase"/>
    <property type="match status" value="2"/>
</dbReference>
<dbReference type="PANTHER" id="PTHR31451:SF39">
    <property type="entry name" value="MANNAN ENDO-1,4-BETA-MANNOSIDASE 1"/>
    <property type="match status" value="1"/>
</dbReference>
<evidence type="ECO:0000256" key="6">
    <source>
        <dbReference type="ARBA" id="ARBA00022729"/>
    </source>
</evidence>
<feature type="domain" description="Glycoside hydrolase family 5" evidence="10">
    <location>
        <begin position="29"/>
        <end position="252"/>
    </location>
</feature>
<dbReference type="EC" id="3.2.1.78" evidence="4"/>
<dbReference type="InterPro" id="IPR017853">
    <property type="entry name" value="GH"/>
</dbReference>
<evidence type="ECO:0000256" key="3">
    <source>
        <dbReference type="ARBA" id="ARBA00005641"/>
    </source>
</evidence>